<dbReference type="STRING" id="1810919.A0A3D8R4Z5"/>
<comment type="caution">
    <text evidence="2">The sequence shown here is derived from an EMBL/GenBank/DDBJ whole genome shotgun (WGS) entry which is preliminary data.</text>
</comment>
<dbReference type="RefSeq" id="XP_026600790.1">
    <property type="nucleotide sequence ID" value="XM_026750777.1"/>
</dbReference>
<organism evidence="2 3">
    <name type="scientific">Aspergillus mulundensis</name>
    <dbReference type="NCBI Taxonomy" id="1810919"/>
    <lineage>
        <taxon>Eukaryota</taxon>
        <taxon>Fungi</taxon>
        <taxon>Dikarya</taxon>
        <taxon>Ascomycota</taxon>
        <taxon>Pezizomycotina</taxon>
        <taxon>Eurotiomycetes</taxon>
        <taxon>Eurotiomycetidae</taxon>
        <taxon>Eurotiales</taxon>
        <taxon>Aspergillaceae</taxon>
        <taxon>Aspergillus</taxon>
        <taxon>Aspergillus subgen. Nidulantes</taxon>
    </lineage>
</organism>
<keyword evidence="3" id="KW-1185">Reference proteome</keyword>
<dbReference type="AlphaFoldDB" id="A0A3D8R4Z5"/>
<feature type="signal peptide" evidence="1">
    <location>
        <begin position="1"/>
        <end position="19"/>
    </location>
</feature>
<gene>
    <name evidence="2" type="ORF">DSM5745_08761</name>
</gene>
<dbReference type="GeneID" id="38119131"/>
<dbReference type="Proteomes" id="UP000256690">
    <property type="component" value="Unassembled WGS sequence"/>
</dbReference>
<dbReference type="PANTHER" id="PTHR35605">
    <property type="entry name" value="ECP2 EFFECTOR PROTEIN DOMAIN-CONTAINING PROTEIN-RELATED"/>
    <property type="match status" value="1"/>
</dbReference>
<dbReference type="PANTHER" id="PTHR35605:SF1">
    <property type="entry name" value="ECP2 EFFECTOR PROTEIN DOMAIN-CONTAINING PROTEIN-RELATED"/>
    <property type="match status" value="1"/>
</dbReference>
<accession>A0A3D8R4Z5</accession>
<keyword evidence="1" id="KW-0732">Signal</keyword>
<dbReference type="EMBL" id="PVWQ01000011">
    <property type="protein sequence ID" value="RDW69001.1"/>
    <property type="molecule type" value="Genomic_DNA"/>
</dbReference>
<proteinExistence type="predicted"/>
<evidence type="ECO:0008006" key="4">
    <source>
        <dbReference type="Google" id="ProtNLM"/>
    </source>
</evidence>
<dbReference type="OrthoDB" id="3552888at2759"/>
<protein>
    <recommendedName>
        <fullName evidence="4">Ig-like domain-containing protein</fullName>
    </recommendedName>
</protein>
<evidence type="ECO:0000313" key="2">
    <source>
        <dbReference type="EMBL" id="RDW69001.1"/>
    </source>
</evidence>
<evidence type="ECO:0000256" key="1">
    <source>
        <dbReference type="SAM" id="SignalP"/>
    </source>
</evidence>
<feature type="chain" id="PRO_5017655749" description="Ig-like domain-containing protein" evidence="1">
    <location>
        <begin position="20"/>
        <end position="199"/>
    </location>
</feature>
<sequence>MHRLIVFMLMVLLAFMASGAPTSSLEIPETIVTDMTWDLQLYPGGPNITLTGTAEKVYAKITELNPNYDQDWEEDLTLESDTYIFTPDAATERVPYWVSCVRGKGARWSQVNEGIQFLHKLRGQPHLGPHQCARVTCSGDSGIHWCNDANYPRTLLSWNYIADAAAAVIMECMDSHLVPFSGNVFHDDNWRAIVKGDKC</sequence>
<reference evidence="2 3" key="1">
    <citation type="journal article" date="2018" name="IMA Fungus">
        <title>IMA Genome-F 9: Draft genome sequence of Annulohypoxylon stygium, Aspergillus mulundensis, Berkeleyomyces basicola (syn. Thielaviopsis basicola), Ceratocystis smalleyi, two Cercospora beticola strains, Coleophoma cylindrospora, Fusarium fracticaudum, Phialophora cf. hyalina, and Morchella septimelata.</title>
        <authorList>
            <person name="Wingfield B.D."/>
            <person name="Bills G.F."/>
            <person name="Dong Y."/>
            <person name="Huang W."/>
            <person name="Nel W.J."/>
            <person name="Swalarsk-Parry B.S."/>
            <person name="Vaghefi N."/>
            <person name="Wilken P.M."/>
            <person name="An Z."/>
            <person name="de Beer Z.W."/>
            <person name="De Vos L."/>
            <person name="Chen L."/>
            <person name="Duong T.A."/>
            <person name="Gao Y."/>
            <person name="Hammerbacher A."/>
            <person name="Kikkert J.R."/>
            <person name="Li Y."/>
            <person name="Li H."/>
            <person name="Li K."/>
            <person name="Li Q."/>
            <person name="Liu X."/>
            <person name="Ma X."/>
            <person name="Naidoo K."/>
            <person name="Pethybridge S.J."/>
            <person name="Sun J."/>
            <person name="Steenkamp E.T."/>
            <person name="van der Nest M.A."/>
            <person name="van Wyk S."/>
            <person name="Wingfield M.J."/>
            <person name="Xiong C."/>
            <person name="Yue Q."/>
            <person name="Zhang X."/>
        </authorList>
    </citation>
    <scope>NUCLEOTIDE SEQUENCE [LARGE SCALE GENOMIC DNA]</scope>
    <source>
        <strain evidence="2 3">DSM 5745</strain>
    </source>
</reference>
<evidence type="ECO:0000313" key="3">
    <source>
        <dbReference type="Proteomes" id="UP000256690"/>
    </source>
</evidence>
<name>A0A3D8R4Z5_9EURO</name>